<dbReference type="KEGG" id="boz:DBV39_03755"/>
<proteinExistence type="inferred from homology"/>
<evidence type="ECO:0000256" key="3">
    <source>
        <dbReference type="ARBA" id="ARBA00023125"/>
    </source>
</evidence>
<dbReference type="CDD" id="cd08421">
    <property type="entry name" value="PBP2_LTTR_like_1"/>
    <property type="match status" value="1"/>
</dbReference>
<keyword evidence="3" id="KW-0238">DNA-binding</keyword>
<dbReference type="RefSeq" id="WP_108620407.1">
    <property type="nucleotide sequence ID" value="NZ_CP028901.1"/>
</dbReference>
<dbReference type="InterPro" id="IPR000847">
    <property type="entry name" value="LysR_HTH_N"/>
</dbReference>
<name>A0A2R4XGM9_9BURK</name>
<sequence length="327" mass="35426">MHFELSDLRIFVAVAQSPSLTQGAKRAHLSVAATSARIKSLEGQLNARLLYRDSRGVTLTPAGETLLKHARLILRQVDYAKHEFAQQASGMVGHIRIFSNTTAITEFMPEVLARFLSDHPAVTVDLQERLSRDIVRGVLEGSADLGLIAGPVGAQEIDVIHYSTDRLLLAVPKGHPLASATDAQRSTPASTDATSDDEPKVRNQHGVSFTKTLNYPHIGLREGSTLYDLVTRQVSRLGKALPLRVQASSYEGICRMIEAGVGIGIIPESAAVRHQATMQFETVPLKDAWAIRERSILVRELDAVPECVRALVTAISASGNSASKQAD</sequence>
<evidence type="ECO:0000259" key="6">
    <source>
        <dbReference type="PROSITE" id="PS50931"/>
    </source>
</evidence>
<gene>
    <name evidence="7" type="ORF">DBV39_03755</name>
</gene>
<dbReference type="InterPro" id="IPR036388">
    <property type="entry name" value="WH-like_DNA-bd_sf"/>
</dbReference>
<dbReference type="SUPFAM" id="SSF53850">
    <property type="entry name" value="Periplasmic binding protein-like II"/>
    <property type="match status" value="1"/>
</dbReference>
<evidence type="ECO:0000313" key="7">
    <source>
        <dbReference type="EMBL" id="AWB32976.1"/>
    </source>
</evidence>
<dbReference type="InterPro" id="IPR036390">
    <property type="entry name" value="WH_DNA-bd_sf"/>
</dbReference>
<accession>A0A2R4XGM9</accession>
<keyword evidence="8" id="KW-1185">Reference proteome</keyword>
<dbReference type="Proteomes" id="UP000244571">
    <property type="component" value="Chromosome"/>
</dbReference>
<keyword evidence="4" id="KW-0804">Transcription</keyword>
<feature type="domain" description="HTH lysR-type" evidence="6">
    <location>
        <begin position="3"/>
        <end position="60"/>
    </location>
</feature>
<dbReference type="OrthoDB" id="9785974at2"/>
<dbReference type="Pfam" id="PF03466">
    <property type="entry name" value="LysR_substrate"/>
    <property type="match status" value="2"/>
</dbReference>
<evidence type="ECO:0000256" key="4">
    <source>
        <dbReference type="ARBA" id="ARBA00023163"/>
    </source>
</evidence>
<protein>
    <submittedName>
        <fullName evidence="7">LysR family transcriptional regulator</fullName>
    </submittedName>
</protein>
<comment type="similarity">
    <text evidence="1">Belongs to the LysR transcriptional regulatory family.</text>
</comment>
<dbReference type="PANTHER" id="PTHR30419:SF2">
    <property type="entry name" value="LYSR FAMILY TRANSCRIPTIONAL REGULATOR"/>
    <property type="match status" value="1"/>
</dbReference>
<dbReference type="Gene3D" id="3.40.190.290">
    <property type="match status" value="1"/>
</dbReference>
<keyword evidence="2" id="KW-0805">Transcription regulation</keyword>
<dbReference type="Pfam" id="PF00126">
    <property type="entry name" value="HTH_1"/>
    <property type="match status" value="1"/>
</dbReference>
<evidence type="ECO:0000313" key="8">
    <source>
        <dbReference type="Proteomes" id="UP000244571"/>
    </source>
</evidence>
<feature type="compositionally biased region" description="Polar residues" evidence="5">
    <location>
        <begin position="181"/>
        <end position="193"/>
    </location>
</feature>
<evidence type="ECO:0000256" key="2">
    <source>
        <dbReference type="ARBA" id="ARBA00023015"/>
    </source>
</evidence>
<dbReference type="GO" id="GO:0005829">
    <property type="term" value="C:cytosol"/>
    <property type="evidence" value="ECO:0007669"/>
    <property type="project" value="TreeGrafter"/>
</dbReference>
<evidence type="ECO:0000256" key="5">
    <source>
        <dbReference type="SAM" id="MobiDB-lite"/>
    </source>
</evidence>
<dbReference type="AlphaFoldDB" id="A0A2R4XGM9"/>
<evidence type="ECO:0000256" key="1">
    <source>
        <dbReference type="ARBA" id="ARBA00009437"/>
    </source>
</evidence>
<organism evidence="7 8">
    <name type="scientific">Orrella marina</name>
    <dbReference type="NCBI Taxonomy" id="2163011"/>
    <lineage>
        <taxon>Bacteria</taxon>
        <taxon>Pseudomonadati</taxon>
        <taxon>Pseudomonadota</taxon>
        <taxon>Betaproteobacteria</taxon>
        <taxon>Burkholderiales</taxon>
        <taxon>Alcaligenaceae</taxon>
        <taxon>Orrella</taxon>
    </lineage>
</organism>
<dbReference type="GO" id="GO:0003700">
    <property type="term" value="F:DNA-binding transcription factor activity"/>
    <property type="evidence" value="ECO:0007669"/>
    <property type="project" value="InterPro"/>
</dbReference>
<dbReference type="SUPFAM" id="SSF46785">
    <property type="entry name" value="Winged helix' DNA-binding domain"/>
    <property type="match status" value="1"/>
</dbReference>
<dbReference type="InterPro" id="IPR005119">
    <property type="entry name" value="LysR_subst-bd"/>
</dbReference>
<dbReference type="Gene3D" id="1.10.10.10">
    <property type="entry name" value="Winged helix-like DNA-binding domain superfamily/Winged helix DNA-binding domain"/>
    <property type="match status" value="1"/>
</dbReference>
<dbReference type="InterPro" id="IPR050950">
    <property type="entry name" value="HTH-type_LysR_regulators"/>
</dbReference>
<dbReference type="PROSITE" id="PS50931">
    <property type="entry name" value="HTH_LYSR"/>
    <property type="match status" value="1"/>
</dbReference>
<dbReference type="EMBL" id="CP028901">
    <property type="protein sequence ID" value="AWB32976.1"/>
    <property type="molecule type" value="Genomic_DNA"/>
</dbReference>
<dbReference type="GO" id="GO:0003677">
    <property type="term" value="F:DNA binding"/>
    <property type="evidence" value="ECO:0007669"/>
    <property type="project" value="UniProtKB-KW"/>
</dbReference>
<dbReference type="FunFam" id="1.10.10.10:FF:000001">
    <property type="entry name" value="LysR family transcriptional regulator"/>
    <property type="match status" value="1"/>
</dbReference>
<reference evidence="7 8" key="1">
    <citation type="submission" date="2018-04" db="EMBL/GenBank/DDBJ databases">
        <title>Bordetella sp. HZ20 isolated from seawater.</title>
        <authorList>
            <person name="Sun C."/>
        </authorList>
    </citation>
    <scope>NUCLEOTIDE SEQUENCE [LARGE SCALE GENOMIC DNA]</scope>
    <source>
        <strain evidence="7 8">HZ20</strain>
    </source>
</reference>
<dbReference type="PANTHER" id="PTHR30419">
    <property type="entry name" value="HTH-TYPE TRANSCRIPTIONAL REGULATOR YBHD"/>
    <property type="match status" value="1"/>
</dbReference>
<feature type="region of interest" description="Disordered" evidence="5">
    <location>
        <begin position="178"/>
        <end position="202"/>
    </location>
</feature>